<sequence>MEQETKIRKHIYFYGRVQGVGFRYYAVQKAEELGLNGWVRNLYDSSVEMEVEGEEADIDQLILFLQNRTCIWIEDMKVKSMPVEGGYGFYVKEDE</sequence>
<dbReference type="Proteomes" id="UP000290106">
    <property type="component" value="Unassembled WGS sequence"/>
</dbReference>
<dbReference type="RefSeq" id="WP_129258112.1">
    <property type="nucleotide sequence ID" value="NZ_SDKC01000001.1"/>
</dbReference>
<dbReference type="Pfam" id="PF00708">
    <property type="entry name" value="Acylphosphatase"/>
    <property type="match status" value="1"/>
</dbReference>
<dbReference type="InterPro" id="IPR001792">
    <property type="entry name" value="Acylphosphatase-like_dom"/>
</dbReference>
<gene>
    <name evidence="8" type="ORF">ETP43_11135</name>
</gene>
<reference evidence="8 9" key="1">
    <citation type="submission" date="2019-01" db="EMBL/GenBank/DDBJ databases">
        <title>Blautia sp. nov. KGMB01111 isolated human feces.</title>
        <authorList>
            <person name="Park J.-E."/>
            <person name="Kim J.-S."/>
            <person name="Park S.-H."/>
        </authorList>
    </citation>
    <scope>NUCLEOTIDE SEQUENCE [LARGE SCALE GENOMIC DNA]</scope>
    <source>
        <strain evidence="8 9">KGMB01111</strain>
    </source>
</reference>
<name>A0A4Q1RJ47_9FIRM</name>
<proteinExistence type="inferred from homology"/>
<keyword evidence="9" id="KW-1185">Reference proteome</keyword>
<dbReference type="AlphaFoldDB" id="A0A4Q1RJ47"/>
<keyword evidence="5" id="KW-0378">Hydrolase</keyword>
<evidence type="ECO:0000256" key="1">
    <source>
        <dbReference type="ARBA" id="ARBA00005614"/>
    </source>
</evidence>
<evidence type="ECO:0000256" key="3">
    <source>
        <dbReference type="ARBA" id="ARBA00015991"/>
    </source>
</evidence>
<feature type="domain" description="Acylphosphatase-like" evidence="7">
    <location>
        <begin position="8"/>
        <end position="93"/>
    </location>
</feature>
<dbReference type="OrthoDB" id="9808093at2"/>
<comment type="similarity">
    <text evidence="1 6">Belongs to the acylphosphatase family.</text>
</comment>
<dbReference type="InterPro" id="IPR036046">
    <property type="entry name" value="Acylphosphatase-like_dom_sf"/>
</dbReference>
<evidence type="ECO:0000313" key="9">
    <source>
        <dbReference type="Proteomes" id="UP000290106"/>
    </source>
</evidence>
<dbReference type="SUPFAM" id="SSF54975">
    <property type="entry name" value="Acylphosphatase/BLUF domain-like"/>
    <property type="match status" value="1"/>
</dbReference>
<dbReference type="Gene3D" id="3.30.70.100">
    <property type="match status" value="1"/>
</dbReference>
<evidence type="ECO:0000256" key="2">
    <source>
        <dbReference type="ARBA" id="ARBA00012150"/>
    </source>
</evidence>
<feature type="active site" evidence="5">
    <location>
        <position position="23"/>
    </location>
</feature>
<dbReference type="PANTHER" id="PTHR47268:SF4">
    <property type="entry name" value="ACYLPHOSPHATASE"/>
    <property type="match status" value="1"/>
</dbReference>
<feature type="active site" evidence="5">
    <location>
        <position position="41"/>
    </location>
</feature>
<evidence type="ECO:0000259" key="7">
    <source>
        <dbReference type="PROSITE" id="PS51160"/>
    </source>
</evidence>
<evidence type="ECO:0000256" key="6">
    <source>
        <dbReference type="RuleBase" id="RU004168"/>
    </source>
</evidence>
<organism evidence="8 9">
    <name type="scientific">Blautia faecicola</name>
    <dbReference type="NCBI Taxonomy" id="2509240"/>
    <lineage>
        <taxon>Bacteria</taxon>
        <taxon>Bacillati</taxon>
        <taxon>Bacillota</taxon>
        <taxon>Clostridia</taxon>
        <taxon>Lachnospirales</taxon>
        <taxon>Lachnospiraceae</taxon>
        <taxon>Blautia</taxon>
    </lineage>
</organism>
<comment type="caution">
    <text evidence="8">The sequence shown here is derived from an EMBL/GenBank/DDBJ whole genome shotgun (WGS) entry which is preliminary data.</text>
</comment>
<dbReference type="PRINTS" id="PR00112">
    <property type="entry name" value="ACYLPHPHTASE"/>
</dbReference>
<dbReference type="EC" id="3.6.1.7" evidence="2 5"/>
<dbReference type="PROSITE" id="PS51160">
    <property type="entry name" value="ACYLPHOSPHATASE_3"/>
    <property type="match status" value="1"/>
</dbReference>
<dbReference type="PANTHER" id="PTHR47268">
    <property type="entry name" value="ACYLPHOSPHATASE"/>
    <property type="match status" value="1"/>
</dbReference>
<evidence type="ECO:0000256" key="5">
    <source>
        <dbReference type="PROSITE-ProRule" id="PRU00520"/>
    </source>
</evidence>
<evidence type="ECO:0000313" key="8">
    <source>
        <dbReference type="EMBL" id="RXS75712.1"/>
    </source>
</evidence>
<protein>
    <recommendedName>
        <fullName evidence="3 5">acylphosphatase</fullName>
        <ecNumber evidence="2 5">3.6.1.7</ecNumber>
    </recommendedName>
</protein>
<dbReference type="GO" id="GO:0003998">
    <property type="term" value="F:acylphosphatase activity"/>
    <property type="evidence" value="ECO:0007669"/>
    <property type="project" value="UniProtKB-EC"/>
</dbReference>
<accession>A0A4Q1RJ47</accession>
<dbReference type="EMBL" id="SDKC01000001">
    <property type="protein sequence ID" value="RXS75712.1"/>
    <property type="molecule type" value="Genomic_DNA"/>
</dbReference>
<evidence type="ECO:0000256" key="4">
    <source>
        <dbReference type="ARBA" id="ARBA00047645"/>
    </source>
</evidence>
<comment type="catalytic activity">
    <reaction evidence="4 5">
        <text>an acyl phosphate + H2O = a carboxylate + phosphate + H(+)</text>
        <dbReference type="Rhea" id="RHEA:14965"/>
        <dbReference type="ChEBI" id="CHEBI:15377"/>
        <dbReference type="ChEBI" id="CHEBI:15378"/>
        <dbReference type="ChEBI" id="CHEBI:29067"/>
        <dbReference type="ChEBI" id="CHEBI:43474"/>
        <dbReference type="ChEBI" id="CHEBI:59918"/>
        <dbReference type="EC" id="3.6.1.7"/>
    </reaction>
</comment>
<dbReference type="InterPro" id="IPR020456">
    <property type="entry name" value="Acylphosphatase"/>
</dbReference>